<dbReference type="PANTHER" id="PTHR43173">
    <property type="entry name" value="ABC1 FAMILY PROTEIN"/>
    <property type="match status" value="1"/>
</dbReference>
<dbReference type="InterPro" id="IPR004147">
    <property type="entry name" value="ABC1_dom"/>
</dbReference>
<feature type="transmembrane region" description="Helical" evidence="2">
    <location>
        <begin position="511"/>
        <end position="534"/>
    </location>
</feature>
<dbReference type="InterPro" id="IPR011009">
    <property type="entry name" value="Kinase-like_dom_sf"/>
</dbReference>
<feature type="domain" description="ABC1 atypical kinase-like" evidence="3">
    <location>
        <begin position="110"/>
        <end position="364"/>
    </location>
</feature>
<evidence type="ECO:0000313" key="5">
    <source>
        <dbReference type="Proteomes" id="UP001149813"/>
    </source>
</evidence>
<gene>
    <name evidence="4" type="ORF">LPJ53_002119</name>
</gene>
<organism evidence="4 5">
    <name type="scientific">Coemansia erecta</name>
    <dbReference type="NCBI Taxonomy" id="147472"/>
    <lineage>
        <taxon>Eukaryota</taxon>
        <taxon>Fungi</taxon>
        <taxon>Fungi incertae sedis</taxon>
        <taxon>Zoopagomycota</taxon>
        <taxon>Kickxellomycotina</taxon>
        <taxon>Kickxellomycetes</taxon>
        <taxon>Kickxellales</taxon>
        <taxon>Kickxellaceae</taxon>
        <taxon>Coemansia</taxon>
    </lineage>
</organism>
<dbReference type="PANTHER" id="PTHR43173:SF37">
    <property type="entry name" value="ABC1 FAMILY PROTEIN C10F6.14C"/>
    <property type="match status" value="1"/>
</dbReference>
<dbReference type="OrthoDB" id="427480at2759"/>
<name>A0A9W8CRH0_9FUNG</name>
<dbReference type="InterPro" id="IPR051130">
    <property type="entry name" value="Mito_struct-func_regulator"/>
</dbReference>
<evidence type="ECO:0000259" key="3">
    <source>
        <dbReference type="Pfam" id="PF03109"/>
    </source>
</evidence>
<keyword evidence="2" id="KW-0472">Membrane</keyword>
<comment type="similarity">
    <text evidence="1">Belongs to the protein kinase superfamily. ADCK protein kinase family.</text>
</comment>
<dbReference type="Pfam" id="PF03109">
    <property type="entry name" value="ABC1"/>
    <property type="match status" value="1"/>
</dbReference>
<proteinExistence type="inferred from homology"/>
<evidence type="ECO:0000256" key="1">
    <source>
        <dbReference type="ARBA" id="ARBA00009670"/>
    </source>
</evidence>
<accession>A0A9W8CRH0</accession>
<protein>
    <recommendedName>
        <fullName evidence="3">ABC1 atypical kinase-like domain-containing protein</fullName>
    </recommendedName>
</protein>
<evidence type="ECO:0000313" key="4">
    <source>
        <dbReference type="EMBL" id="KAJ1723550.1"/>
    </source>
</evidence>
<dbReference type="Proteomes" id="UP001149813">
    <property type="component" value="Unassembled WGS sequence"/>
</dbReference>
<dbReference type="SUPFAM" id="SSF56112">
    <property type="entry name" value="Protein kinase-like (PK-like)"/>
    <property type="match status" value="1"/>
</dbReference>
<keyword evidence="5" id="KW-1185">Reference proteome</keyword>
<keyword evidence="2" id="KW-0812">Transmembrane</keyword>
<dbReference type="InterPro" id="IPR045307">
    <property type="entry name" value="ADCK1_dom"/>
</dbReference>
<comment type="caution">
    <text evidence="4">The sequence shown here is derived from an EMBL/GenBank/DDBJ whole genome shotgun (WGS) entry which is preliminary data.</text>
</comment>
<keyword evidence="2" id="KW-1133">Transmembrane helix</keyword>
<dbReference type="AlphaFoldDB" id="A0A9W8CRH0"/>
<sequence length="576" mass="63836">MQRRRVWRTCAVAAAAAAGGGYVYDRTVQASAVWRTLRTFGDIAVICADYKINFRSSLDPTALERVHQRAARRLLHRCQANGGLFIKFGQSIAVQSALLPSAFRSELQELYDSAPSSGLAQMQPVIERSLGRPLPAVFAEFSPEAVASASVAQVHRARLHGDPPDVWVAVKVQKPEIKRQIGWDLFALRTCARMVERAFGIPLMWSVGEVERRLREELDFLREAHNSERAARDLDTLADGWLRRAVHVPPVRWSATAREVLTTEWVDGVSLVDPGKVAAAGWRASDVMRRVVALFAFQVFVSGNVHGDPHPGNILVRPTPGRAREPQVVLLDHGLYVRESTEFRRQFAEFWRAAALADRPGMARIALAWGMPDAEAFAAMMTLRPTALVRELDHQRDQEKLPKPGSYTRHMEVKQRAVAALRDARGLPPELVFVVRNANIVRAHNQRMGIPVNRTLILGQYAALGLRRLLVHEAWDPDAQRYSREEGVVVVGGGRGGEWVRRLCAVVRAEWRYATFCLAVGLAATLAALNSVWVRAVERVTGRSVGGDGVAAMDEAVRRAVEAKLGYSIDASLFSA</sequence>
<evidence type="ECO:0000256" key="2">
    <source>
        <dbReference type="SAM" id="Phobius"/>
    </source>
</evidence>
<reference evidence="4" key="1">
    <citation type="submission" date="2022-07" db="EMBL/GenBank/DDBJ databases">
        <title>Phylogenomic reconstructions and comparative analyses of Kickxellomycotina fungi.</title>
        <authorList>
            <person name="Reynolds N.K."/>
            <person name="Stajich J.E."/>
            <person name="Barry K."/>
            <person name="Grigoriev I.V."/>
            <person name="Crous P."/>
            <person name="Smith M.E."/>
        </authorList>
    </citation>
    <scope>NUCLEOTIDE SEQUENCE</scope>
    <source>
        <strain evidence="4">NBRC 32514</strain>
    </source>
</reference>
<dbReference type="CDD" id="cd13969">
    <property type="entry name" value="ADCK1-like"/>
    <property type="match status" value="1"/>
</dbReference>
<dbReference type="EMBL" id="JANBOJ010000062">
    <property type="protein sequence ID" value="KAJ1723550.1"/>
    <property type="molecule type" value="Genomic_DNA"/>
</dbReference>